<feature type="transmembrane region" description="Helical" evidence="10">
    <location>
        <begin position="82"/>
        <end position="110"/>
    </location>
</feature>
<comment type="similarity">
    <text evidence="9">Belongs to the G-protein coupled receptor 1 family.</text>
</comment>
<comment type="subcellular location">
    <subcellularLocation>
        <location evidence="1">Cell membrane</location>
        <topology evidence="1">Multi-pass membrane protein</topology>
    </subcellularLocation>
</comment>
<dbReference type="InterPro" id="IPR017452">
    <property type="entry name" value="GPCR_Rhodpsn_7TM"/>
</dbReference>
<keyword evidence="13" id="KW-1185">Reference proteome</keyword>
<evidence type="ECO:0000256" key="10">
    <source>
        <dbReference type="SAM" id="Phobius"/>
    </source>
</evidence>
<feature type="transmembrane region" description="Helical" evidence="10">
    <location>
        <begin position="346"/>
        <end position="369"/>
    </location>
</feature>
<keyword evidence="5 9" id="KW-0297">G-protein coupled receptor</keyword>
<feature type="transmembrane region" description="Helical" evidence="10">
    <location>
        <begin position="122"/>
        <end position="141"/>
    </location>
</feature>
<evidence type="ECO:0000256" key="3">
    <source>
        <dbReference type="ARBA" id="ARBA00022692"/>
    </source>
</evidence>
<keyword evidence="2" id="KW-1003">Cell membrane</keyword>
<dbReference type="AlphaFoldDB" id="A0A0N5CZS4"/>
<evidence type="ECO:0000259" key="11">
    <source>
        <dbReference type="PROSITE" id="PS50262"/>
    </source>
</evidence>
<dbReference type="GO" id="GO:0042277">
    <property type="term" value="F:peptide binding"/>
    <property type="evidence" value="ECO:0007669"/>
    <property type="project" value="TreeGrafter"/>
</dbReference>
<dbReference type="CDD" id="cd00637">
    <property type="entry name" value="7tm_classA_rhodopsin-like"/>
    <property type="match status" value="1"/>
</dbReference>
<sequence length="375" mass="43683">MVIDNQLHPFEEQKELRFNITDEKKEVQSVMIKQNALTLNNFHTQSRLQEIFFHLKQLMMEYQPKIELTYILPPPNHEDLQVLIMAGTYMLLFLFGTCGNVAVLTTIYHVTRSNRGALDNTLIYIIALSCVDFCVCVSLPFTVIDQILGFWMFGTVVCKLHAVLENFGKILSSLIITVMSFDRYVSVCHLQHKWLGSKRFAVIILTGLASYAMIILYPLLWSFEVHDLVLFEKETAPFKVTQMKIKKCIMVNISSFKFTLFTIHQFILCYCIPLFLIAFFYTKLLKRLKKHARQFKSSRIPLLRISLFTLTVACFYYLCWTPFWLATIYAVYLEYNKDESGDAKAIFVYLMYLIHALPFTNSAINWILYGSLNES</sequence>
<dbReference type="PROSITE" id="PS00237">
    <property type="entry name" value="G_PROTEIN_RECEP_F1_1"/>
    <property type="match status" value="1"/>
</dbReference>
<dbReference type="PROSITE" id="PS50262">
    <property type="entry name" value="G_PROTEIN_RECEP_F1_2"/>
    <property type="match status" value="1"/>
</dbReference>
<dbReference type="Proteomes" id="UP000276776">
    <property type="component" value="Unassembled WGS sequence"/>
</dbReference>
<dbReference type="InterPro" id="IPR000276">
    <property type="entry name" value="GPCR_Rhodpsn"/>
</dbReference>
<dbReference type="PANTHER" id="PTHR24229">
    <property type="entry name" value="NEUROPEPTIDES RECEPTOR"/>
    <property type="match status" value="1"/>
</dbReference>
<evidence type="ECO:0000256" key="5">
    <source>
        <dbReference type="ARBA" id="ARBA00023040"/>
    </source>
</evidence>
<gene>
    <name evidence="12" type="ORF">TCLT_LOCUS5998</name>
</gene>
<evidence type="ECO:0000256" key="8">
    <source>
        <dbReference type="ARBA" id="ARBA00023224"/>
    </source>
</evidence>
<dbReference type="OMA" id="TNSAVNW"/>
<dbReference type="STRING" id="103827.A0A0N5CZS4"/>
<feature type="domain" description="G-protein coupled receptors family 1 profile" evidence="11">
    <location>
        <begin position="99"/>
        <end position="369"/>
    </location>
</feature>
<accession>A0A0N5CZS4</accession>
<evidence type="ECO:0000256" key="1">
    <source>
        <dbReference type="ARBA" id="ARBA00004651"/>
    </source>
</evidence>
<dbReference type="WBParaSite" id="TCLT_0000600901-mRNA-1">
    <property type="protein sequence ID" value="TCLT_0000600901-mRNA-1"/>
    <property type="gene ID" value="TCLT_0000600901"/>
</dbReference>
<organism evidence="14">
    <name type="scientific">Thelazia callipaeda</name>
    <name type="common">Oriental eyeworm</name>
    <name type="synonym">Parasitic nematode</name>
    <dbReference type="NCBI Taxonomy" id="103827"/>
    <lineage>
        <taxon>Eukaryota</taxon>
        <taxon>Metazoa</taxon>
        <taxon>Ecdysozoa</taxon>
        <taxon>Nematoda</taxon>
        <taxon>Chromadorea</taxon>
        <taxon>Rhabditida</taxon>
        <taxon>Spirurina</taxon>
        <taxon>Spiruromorpha</taxon>
        <taxon>Thelazioidea</taxon>
        <taxon>Thelaziidae</taxon>
        <taxon>Thelazia</taxon>
    </lineage>
</organism>
<reference evidence="14" key="1">
    <citation type="submission" date="2017-02" db="UniProtKB">
        <authorList>
            <consortium name="WormBaseParasite"/>
        </authorList>
    </citation>
    <scope>IDENTIFICATION</scope>
</reference>
<dbReference type="GO" id="GO:0043005">
    <property type="term" value="C:neuron projection"/>
    <property type="evidence" value="ECO:0007669"/>
    <property type="project" value="TreeGrafter"/>
</dbReference>
<dbReference type="Pfam" id="PF00001">
    <property type="entry name" value="7tm_1"/>
    <property type="match status" value="1"/>
</dbReference>
<keyword evidence="8 9" id="KW-0807">Transducer</keyword>
<protein>
    <submittedName>
        <fullName evidence="14">G_PROTEIN_RECEP_F1_2 domain-containing protein</fullName>
    </submittedName>
</protein>
<evidence type="ECO:0000313" key="12">
    <source>
        <dbReference type="EMBL" id="VDN03310.1"/>
    </source>
</evidence>
<feature type="transmembrane region" description="Helical" evidence="10">
    <location>
        <begin position="260"/>
        <end position="281"/>
    </location>
</feature>
<feature type="transmembrane region" description="Helical" evidence="10">
    <location>
        <begin position="200"/>
        <end position="220"/>
    </location>
</feature>
<reference evidence="12 13" key="2">
    <citation type="submission" date="2018-11" db="EMBL/GenBank/DDBJ databases">
        <authorList>
            <consortium name="Pathogen Informatics"/>
        </authorList>
    </citation>
    <scope>NUCLEOTIDE SEQUENCE [LARGE SCALE GENOMIC DNA]</scope>
</reference>
<dbReference type="Gene3D" id="1.20.1070.10">
    <property type="entry name" value="Rhodopsin 7-helix transmembrane proteins"/>
    <property type="match status" value="1"/>
</dbReference>
<keyword evidence="4 10" id="KW-1133">Transmembrane helix</keyword>
<dbReference type="OrthoDB" id="6076970at2759"/>
<evidence type="ECO:0000256" key="9">
    <source>
        <dbReference type="RuleBase" id="RU000688"/>
    </source>
</evidence>
<evidence type="ECO:0000256" key="4">
    <source>
        <dbReference type="ARBA" id="ARBA00022989"/>
    </source>
</evidence>
<dbReference type="PANTHER" id="PTHR24229:SF95">
    <property type="entry name" value="G-PROTEIN COUPLED RECEPTOR C06G4.5-RELATED"/>
    <property type="match status" value="1"/>
</dbReference>
<dbReference type="EMBL" id="UYYF01004380">
    <property type="protein sequence ID" value="VDN03310.1"/>
    <property type="molecule type" value="Genomic_DNA"/>
</dbReference>
<evidence type="ECO:0000256" key="7">
    <source>
        <dbReference type="ARBA" id="ARBA00023170"/>
    </source>
</evidence>
<evidence type="ECO:0000256" key="6">
    <source>
        <dbReference type="ARBA" id="ARBA00023136"/>
    </source>
</evidence>
<proteinExistence type="inferred from homology"/>
<evidence type="ECO:0000313" key="14">
    <source>
        <dbReference type="WBParaSite" id="TCLT_0000600901-mRNA-1"/>
    </source>
</evidence>
<name>A0A0N5CZS4_THECL</name>
<evidence type="ECO:0000313" key="13">
    <source>
        <dbReference type="Proteomes" id="UP000276776"/>
    </source>
</evidence>
<dbReference type="GO" id="GO:0004930">
    <property type="term" value="F:G protein-coupled receptor activity"/>
    <property type="evidence" value="ECO:0007669"/>
    <property type="project" value="UniProtKB-KW"/>
</dbReference>
<dbReference type="PRINTS" id="PR00237">
    <property type="entry name" value="GPCRRHODOPSN"/>
</dbReference>
<keyword evidence="3 9" id="KW-0812">Transmembrane</keyword>
<feature type="transmembrane region" description="Helical" evidence="10">
    <location>
        <begin position="302"/>
        <end position="326"/>
    </location>
</feature>
<keyword evidence="6 10" id="KW-0472">Membrane</keyword>
<dbReference type="GO" id="GO:0005886">
    <property type="term" value="C:plasma membrane"/>
    <property type="evidence" value="ECO:0007669"/>
    <property type="project" value="UniProtKB-SubCell"/>
</dbReference>
<dbReference type="SUPFAM" id="SSF81321">
    <property type="entry name" value="Family A G protein-coupled receptor-like"/>
    <property type="match status" value="1"/>
</dbReference>
<evidence type="ECO:0000256" key="2">
    <source>
        <dbReference type="ARBA" id="ARBA00022475"/>
    </source>
</evidence>
<keyword evidence="7 9" id="KW-0675">Receptor</keyword>